<evidence type="ECO:0000256" key="12">
    <source>
        <dbReference type="ARBA" id="ARBA00023295"/>
    </source>
</evidence>
<dbReference type="PROSITE" id="PS51910">
    <property type="entry name" value="GH18_2"/>
    <property type="match status" value="1"/>
</dbReference>
<evidence type="ECO:0000256" key="5">
    <source>
        <dbReference type="ARBA" id="ARBA00022525"/>
    </source>
</evidence>
<evidence type="ECO:0000313" key="21">
    <source>
        <dbReference type="Proteomes" id="UP000253153"/>
    </source>
</evidence>
<comment type="subcellular location">
    <subcellularLocation>
        <location evidence="2">Secreted</location>
    </subcellularLocation>
</comment>
<dbReference type="SUPFAM" id="SSF51445">
    <property type="entry name" value="(Trans)glycosidases"/>
    <property type="match status" value="1"/>
</dbReference>
<dbReference type="EC" id="3.2.1.14" evidence="4"/>
<feature type="compositionally biased region" description="Polar residues" evidence="16">
    <location>
        <begin position="1310"/>
        <end position="1322"/>
    </location>
</feature>
<dbReference type="SMART" id="SM00270">
    <property type="entry name" value="ChtBD1"/>
    <property type="match status" value="2"/>
</dbReference>
<dbReference type="GO" id="GO:0008843">
    <property type="term" value="F:endochitinase activity"/>
    <property type="evidence" value="ECO:0007669"/>
    <property type="project" value="UniProtKB-EC"/>
</dbReference>
<feature type="disulfide bond" evidence="14">
    <location>
        <begin position="103"/>
        <end position="107"/>
    </location>
</feature>
<dbReference type="InterPro" id="IPR001579">
    <property type="entry name" value="Glyco_hydro_18_chit_AS"/>
</dbReference>
<evidence type="ECO:0000313" key="20">
    <source>
        <dbReference type="EMBL" id="RBR05064.1"/>
    </source>
</evidence>
<feature type="disulfide bond" evidence="14">
    <location>
        <begin position="147"/>
        <end position="151"/>
    </location>
</feature>
<evidence type="ECO:0000259" key="18">
    <source>
        <dbReference type="PROSITE" id="PS50941"/>
    </source>
</evidence>
<evidence type="ECO:0000256" key="17">
    <source>
        <dbReference type="SAM" id="Phobius"/>
    </source>
</evidence>
<feature type="transmembrane region" description="Helical" evidence="17">
    <location>
        <begin position="12"/>
        <end position="31"/>
    </location>
</feature>
<dbReference type="SMART" id="SM00636">
    <property type="entry name" value="Glyco_18"/>
    <property type="match status" value="1"/>
</dbReference>
<dbReference type="RefSeq" id="XP_031010396.1">
    <property type="nucleotide sequence ID" value="XM_031165545.1"/>
</dbReference>
<dbReference type="InterPro" id="IPR018371">
    <property type="entry name" value="Chitin-binding_1_CS"/>
</dbReference>
<keyword evidence="13" id="KW-0624">Polysaccharide degradation</keyword>
<dbReference type="PANTHER" id="PTHR11177:SF397">
    <property type="entry name" value="CHITINASE"/>
    <property type="match status" value="1"/>
</dbReference>
<evidence type="ECO:0000256" key="14">
    <source>
        <dbReference type="PROSITE-ProRule" id="PRU00261"/>
    </source>
</evidence>
<dbReference type="SUPFAM" id="SSF54556">
    <property type="entry name" value="Chitinase insertion domain"/>
    <property type="match status" value="1"/>
</dbReference>
<feature type="domain" description="Chitin-binding type-1" evidence="18">
    <location>
        <begin position="71"/>
        <end position="109"/>
    </location>
</feature>
<dbReference type="FunFam" id="3.10.50.10:FF:000003">
    <property type="entry name" value="Class V chitinase CHIT5b"/>
    <property type="match status" value="1"/>
</dbReference>
<comment type="catalytic activity">
    <reaction evidence="1">
        <text>Random endo-hydrolysis of N-acetyl-beta-D-glucosaminide (1-&gt;4)-beta-linkages in chitin and chitodextrins.</text>
        <dbReference type="EC" id="3.2.1.14"/>
    </reaction>
</comment>
<feature type="compositionally biased region" description="Basic residues" evidence="16">
    <location>
        <begin position="1334"/>
        <end position="1349"/>
    </location>
</feature>
<dbReference type="PROSITE" id="PS01095">
    <property type="entry name" value="GH18_1"/>
    <property type="match status" value="1"/>
</dbReference>
<dbReference type="PROSITE" id="PS50941">
    <property type="entry name" value="CHIT_BIND_I_2"/>
    <property type="match status" value="2"/>
</dbReference>
<evidence type="ECO:0000256" key="10">
    <source>
        <dbReference type="ARBA" id="ARBA00023180"/>
    </source>
</evidence>
<dbReference type="GO" id="GO:0006032">
    <property type="term" value="P:chitin catabolic process"/>
    <property type="evidence" value="ECO:0007669"/>
    <property type="project" value="UniProtKB-KW"/>
</dbReference>
<dbReference type="CDD" id="cd00035">
    <property type="entry name" value="ChtBD1"/>
    <property type="match status" value="1"/>
</dbReference>
<dbReference type="Pfam" id="PF00704">
    <property type="entry name" value="Glyco_hydro_18"/>
    <property type="match status" value="1"/>
</dbReference>
<dbReference type="InterPro" id="IPR036861">
    <property type="entry name" value="Endochitinase-like_sf"/>
</dbReference>
<dbReference type="InterPro" id="IPR017853">
    <property type="entry name" value="GH"/>
</dbReference>
<proteinExistence type="inferred from homology"/>
<dbReference type="Gene3D" id="3.30.60.10">
    <property type="entry name" value="Endochitinase-like"/>
    <property type="match status" value="1"/>
</dbReference>
<dbReference type="InterPro" id="IPR011583">
    <property type="entry name" value="Chitinase_II/V-like_cat"/>
</dbReference>
<comment type="similarity">
    <text evidence="3">Belongs to the glycosyl hydrolase 18 family. Chitinase class V subfamily.</text>
</comment>
<dbReference type="Proteomes" id="UP000253153">
    <property type="component" value="Unassembled WGS sequence"/>
</dbReference>
<keyword evidence="10" id="KW-0325">Glycoprotein</keyword>
<keyword evidence="12 15" id="KW-0326">Glycosidase</keyword>
<keyword evidence="8 15" id="KW-0378">Hydrolase</keyword>
<dbReference type="GO" id="GO:0000272">
    <property type="term" value="P:polysaccharide catabolic process"/>
    <property type="evidence" value="ECO:0007669"/>
    <property type="project" value="UniProtKB-KW"/>
</dbReference>
<keyword evidence="17" id="KW-0812">Transmembrane</keyword>
<dbReference type="PROSITE" id="PS00026">
    <property type="entry name" value="CHIT_BIND_I_1"/>
    <property type="match status" value="1"/>
</dbReference>
<evidence type="ECO:0000259" key="19">
    <source>
        <dbReference type="PROSITE" id="PS51910"/>
    </source>
</evidence>
<dbReference type="OrthoDB" id="73875at2759"/>
<feature type="region of interest" description="Disordered" evidence="16">
    <location>
        <begin position="1367"/>
        <end position="1391"/>
    </location>
</feature>
<keyword evidence="21" id="KW-1185">Reference proteome</keyword>
<evidence type="ECO:0000256" key="16">
    <source>
        <dbReference type="SAM" id="MobiDB-lite"/>
    </source>
</evidence>
<feature type="disulfide bond" evidence="14">
    <location>
        <begin position="80"/>
        <end position="92"/>
    </location>
</feature>
<evidence type="ECO:0000256" key="6">
    <source>
        <dbReference type="ARBA" id="ARBA00022669"/>
    </source>
</evidence>
<feature type="disulfide bond" evidence="14">
    <location>
        <begin position="85"/>
        <end position="99"/>
    </location>
</feature>
<evidence type="ECO:0000256" key="2">
    <source>
        <dbReference type="ARBA" id="ARBA00004613"/>
    </source>
</evidence>
<evidence type="ECO:0000256" key="9">
    <source>
        <dbReference type="ARBA" id="ARBA00023024"/>
    </source>
</evidence>
<feature type="region of interest" description="Disordered" evidence="16">
    <location>
        <begin position="1256"/>
        <end position="1281"/>
    </location>
</feature>
<dbReference type="InterPro" id="IPR001002">
    <property type="entry name" value="Chitin-bd_1"/>
</dbReference>
<feature type="region of interest" description="Disordered" evidence="16">
    <location>
        <begin position="1310"/>
        <end position="1354"/>
    </location>
</feature>
<evidence type="ECO:0000256" key="11">
    <source>
        <dbReference type="ARBA" id="ARBA00023277"/>
    </source>
</evidence>
<feature type="compositionally biased region" description="Polar residues" evidence="16">
    <location>
        <begin position="1263"/>
        <end position="1274"/>
    </location>
</feature>
<dbReference type="Gene3D" id="3.20.20.80">
    <property type="entry name" value="Glycosidases"/>
    <property type="match status" value="1"/>
</dbReference>
<dbReference type="InterPro" id="IPR050314">
    <property type="entry name" value="Glycosyl_Hydrlase_18"/>
</dbReference>
<keyword evidence="14" id="KW-1015">Disulfide bond</keyword>
<evidence type="ECO:0000256" key="4">
    <source>
        <dbReference type="ARBA" id="ARBA00012729"/>
    </source>
</evidence>
<dbReference type="EMBL" id="QKXC01000391">
    <property type="protein sequence ID" value="RBR05064.1"/>
    <property type="molecule type" value="Genomic_DNA"/>
</dbReference>
<comment type="caution">
    <text evidence="20">The sequence shown here is derived from an EMBL/GenBank/DDBJ whole genome shotgun (WGS) entry which is preliminary data.</text>
</comment>
<keyword evidence="9" id="KW-0146">Chitin degradation</keyword>
<keyword evidence="5" id="KW-0964">Secreted</keyword>
<evidence type="ECO:0000256" key="3">
    <source>
        <dbReference type="ARBA" id="ARBA00008682"/>
    </source>
</evidence>
<protein>
    <recommendedName>
        <fullName evidence="4">chitinase</fullName>
        <ecNumber evidence="4">3.2.1.14</ecNumber>
    </recommendedName>
</protein>
<feature type="domain" description="Chitin-binding type-1" evidence="18">
    <location>
        <begin position="110"/>
        <end position="153"/>
    </location>
</feature>
<evidence type="ECO:0000256" key="7">
    <source>
        <dbReference type="ARBA" id="ARBA00022729"/>
    </source>
</evidence>
<keyword evidence="11" id="KW-0119">Carbohydrate metabolism</keyword>
<comment type="caution">
    <text evidence="14">Lacks conserved residue(s) required for the propagation of feature annotation.</text>
</comment>
<dbReference type="GO" id="GO:0008061">
    <property type="term" value="F:chitin binding"/>
    <property type="evidence" value="ECO:0007669"/>
    <property type="project" value="UniProtKB-UniRule"/>
</dbReference>
<evidence type="ECO:0000256" key="13">
    <source>
        <dbReference type="ARBA" id="ARBA00023326"/>
    </source>
</evidence>
<evidence type="ECO:0000256" key="1">
    <source>
        <dbReference type="ARBA" id="ARBA00000822"/>
    </source>
</evidence>
<gene>
    <name evidence="20" type="ORF">FIESC28_11421</name>
</gene>
<feature type="disulfide bond" evidence="14">
    <location>
        <begin position="124"/>
        <end position="136"/>
    </location>
</feature>
<feature type="disulfide bond" evidence="14">
    <location>
        <begin position="129"/>
        <end position="143"/>
    </location>
</feature>
<evidence type="ECO:0000256" key="8">
    <source>
        <dbReference type="ARBA" id="ARBA00022801"/>
    </source>
</evidence>
<dbReference type="PANTHER" id="PTHR11177">
    <property type="entry name" value="CHITINASE"/>
    <property type="match status" value="1"/>
</dbReference>
<keyword evidence="17" id="KW-0472">Membrane</keyword>
<dbReference type="GO" id="GO:0005576">
    <property type="term" value="C:extracellular region"/>
    <property type="evidence" value="ECO:0007669"/>
    <property type="project" value="UniProtKB-SubCell"/>
</dbReference>
<dbReference type="Gene3D" id="3.10.50.10">
    <property type="match status" value="1"/>
</dbReference>
<accession>A0A366QJE5</accession>
<sequence length="1703" mass="188820">METRTSHRWLHVSILILLPLVLSLFVYHFSFNVNHFSAAPYDFGSLTSFFPLEDGHPAGNASTLLAREDDPYACNATKPCSNGACCGKSGVCGFGPTYCGKGCTSNCTAKAECGRYANKGDEKCPLNVCCSEFGFCGTTKDFCTGKCQSNCGTPSVPAGKSTRPVREKVIAYYEAWSARRKCHSFQPSQIPIKSVTHVNFAFAYIDPETFQITTMDSQTPESLFSTITSIKSMKSGLGDPVEVWVAIGGWTFSNNHTDTQPVFTDISKNKENRQKFANNAVSFMMTYGFDGIDIDWEYPGATDRGGKKEQDTKSFVQLIKTLRKTFDDSPRGGYGLSFTIPSSYWYLRWFDVPAMLKAGASWVNLMSYDLHGVWDENSVIGSQVQAHTNLTEIKQSVELLWRNNVPPGKVILGTGFYGRSFQLSNPSCNTPGCKFAGAADKGPCTNEGGILGYFEIQDILAKHKVNKIHDKEAAVNYFTYNKDQWVSYDDKTTFEQKVKWADSIGLGGLMIWAVDLDDSDFTALSGLIGKSVQKGVNKLPSISERDGKSWSSETGQDCWVTDCGTHCPLTDVTLKTYDSTCGKDETRSVCCPRDRAPEECTWRGGESGNACHGQCHAGELIMTFDRNGDKWCSSGEQVLCCTSDRFEALLDGCELGDCGGDCPSGTHNVAKQTCGGTFSTKKAPWCCKKKLESCHWVGKGGCDQNNCAGNDVMLSRNKRGDGKWGCNIGGRQKSLCCNAPSGVLPYTPVPLESIFPEVPPEDSSVKYDLQVLGGFAGSGAETTHENINNDPAFAPFGFVLIAGPKDAVSSISKRDDSHIEVVDCSGITLSGSQSVRIFCSNDSNESNCDDMLEGGLEGTVLRMPDNCGPATYVIAQSLKVSEDQSLPVHLAKRKPDDREVLDLIFHYDFKRVKRSDEKIYMRVDWSNVAGYWDEIVAASPDENSKRSLDPRHLGQRGLDKRFFSDDSAEWSRKFEKLRDTRFWTDFSSPATTVLINDKVKCDDGGFLQIEAKTNSEVYAKFGFTMIGTLYPFNFDSVYGFLDTWYDIDVEVSVTGLSGLDINQQPKTGKDTEKQDMAYMQPGLVNLVPNFNIYFGLEADDAEFTADFKTEFSIKSDPDSNRGWVRRTFPSTVGKSSGAALLDSTHFQGGLKTTKGSAEISIRPQFNIGLEVEATGASDLKRDVANLEPRQGVSGAKYDISLYLPVALILQAKGLYKENKGLHYGMYATAGDAFGNWGSEPTNGELMGKASNPTLVHRVDESPRTPSSIDSSEQGLFSPKSLTCPKESNTCPDFDCDVDLCATGDYGCNEETFSSRPRSQGSASRKRSLEISNKRSQHVHLHQRHSRSHVRHEPVDLENVGHGYMERKEESHTLDELDNSDAPPHLFPRNKERDGVCLNKETGKEKRASYRSLDWPKGEDFPYDDERWEKAYNTVPHKTCTEGKVSEVTIADADDVTKGVDPEYCVEHIVELQTMGLFLKDVRFNTLPGGINSNLPQIYCDFILSLKKEVLDNVPELEGLAKEDNYVPMHRIMWAHGTPDNHKRFVFLQAGINGVKASYWAGTLTRIAAKMIEAETDKALMKIRHTLNVFSYLSNTIVNTNFAEICNSIRTEFGRAEAAWVKKGNKASGIVRYWDAWIRSHQRAMAARAIEFIDDQVDTLEQFWYEKLVSNDDCDRKRAADVLQKVSTLKRQKPLVAVDLSRLD</sequence>
<evidence type="ECO:0000256" key="15">
    <source>
        <dbReference type="RuleBase" id="RU000489"/>
    </source>
</evidence>
<dbReference type="InterPro" id="IPR029070">
    <property type="entry name" value="Chitinase_insertion_sf"/>
</dbReference>
<feature type="domain" description="GH18" evidence="19">
    <location>
        <begin position="167"/>
        <end position="531"/>
    </location>
</feature>
<keyword evidence="6 14" id="KW-0147">Chitin-binding</keyword>
<reference evidence="20 21" key="1">
    <citation type="submission" date="2018-06" db="EMBL/GenBank/DDBJ databases">
        <title>Fusarium incarnatum-equiseti species complex species 28.</title>
        <authorList>
            <person name="Gardiner D.M."/>
        </authorList>
    </citation>
    <scope>NUCLEOTIDE SEQUENCE [LARGE SCALE GENOMIC DNA]</scope>
    <source>
        <strain evidence="20 21">FIESC_28</strain>
    </source>
</reference>
<keyword evidence="7" id="KW-0732">Signal</keyword>
<organism evidence="20 21">
    <name type="scientific">Fusarium coffeatum</name>
    <dbReference type="NCBI Taxonomy" id="231269"/>
    <lineage>
        <taxon>Eukaryota</taxon>
        <taxon>Fungi</taxon>
        <taxon>Dikarya</taxon>
        <taxon>Ascomycota</taxon>
        <taxon>Pezizomycotina</taxon>
        <taxon>Sordariomycetes</taxon>
        <taxon>Hypocreomycetidae</taxon>
        <taxon>Hypocreales</taxon>
        <taxon>Nectriaceae</taxon>
        <taxon>Fusarium</taxon>
        <taxon>Fusarium incarnatum-equiseti species complex</taxon>
    </lineage>
</organism>
<dbReference type="InterPro" id="IPR001223">
    <property type="entry name" value="Glyco_hydro18_cat"/>
</dbReference>
<name>A0A366QJE5_9HYPO</name>
<dbReference type="Pfam" id="PF00187">
    <property type="entry name" value="Chitin_bind_1"/>
    <property type="match status" value="1"/>
</dbReference>
<dbReference type="GeneID" id="42000841"/>
<keyword evidence="17" id="KW-1133">Transmembrane helix</keyword>
<dbReference type="SUPFAM" id="SSF57016">
    <property type="entry name" value="Plant lectins/antimicrobial peptides"/>
    <property type="match status" value="1"/>
</dbReference>